<sequence>MLAAKASLATRVDALEDSASFELGAEHTVKLETQLRVLEEGNIRRISGTAKAKAKFEKYQVKNEYMQYSTSIDSTLMTNKRPLIKEKQRKARKYLKRRKRNTARVLNRSRRK</sequence>
<name>A0A836G1N8_9HYME</name>
<evidence type="ECO:0000313" key="3">
    <source>
        <dbReference type="EMBL" id="KAG5342893.1"/>
    </source>
</evidence>
<dbReference type="GO" id="GO:0032040">
    <property type="term" value="C:small-subunit processome"/>
    <property type="evidence" value="ECO:0007669"/>
    <property type="project" value="InterPro"/>
</dbReference>
<dbReference type="InterPro" id="IPR002687">
    <property type="entry name" value="Nop_dom"/>
</dbReference>
<dbReference type="AlphaFoldDB" id="A0A836G1N8"/>
<protein>
    <submittedName>
        <fullName evidence="3">NOP58 protein</fullName>
    </submittedName>
</protein>
<dbReference type="PANTHER" id="PTHR10894:SF1">
    <property type="entry name" value="NUCLEOLAR PROTEIN 58"/>
    <property type="match status" value="1"/>
</dbReference>
<dbReference type="PANTHER" id="PTHR10894">
    <property type="entry name" value="NUCLEOLAR PROTEIN 5 NUCLEOLAR PROTEIN NOP5 NOP58"/>
    <property type="match status" value="1"/>
</dbReference>
<feature type="domain" description="Nop" evidence="2">
    <location>
        <begin position="1"/>
        <end position="40"/>
    </location>
</feature>
<dbReference type="EMBL" id="JAANIB010001770">
    <property type="protein sequence ID" value="KAG5342893.1"/>
    <property type="molecule type" value="Genomic_DNA"/>
</dbReference>
<keyword evidence="4" id="KW-1185">Reference proteome</keyword>
<feature type="non-terminal residue" evidence="3">
    <location>
        <position position="1"/>
    </location>
</feature>
<feature type="region of interest" description="Disordered" evidence="1">
    <location>
        <begin position="80"/>
        <end position="112"/>
    </location>
</feature>
<dbReference type="GO" id="GO:0031428">
    <property type="term" value="C:box C/D methylation guide snoRNP complex"/>
    <property type="evidence" value="ECO:0007669"/>
    <property type="project" value="InterPro"/>
</dbReference>
<organism evidence="3 4">
    <name type="scientific">Acromyrmex heyeri</name>
    <dbReference type="NCBI Taxonomy" id="230685"/>
    <lineage>
        <taxon>Eukaryota</taxon>
        <taxon>Metazoa</taxon>
        <taxon>Ecdysozoa</taxon>
        <taxon>Arthropoda</taxon>
        <taxon>Hexapoda</taxon>
        <taxon>Insecta</taxon>
        <taxon>Pterygota</taxon>
        <taxon>Neoptera</taxon>
        <taxon>Endopterygota</taxon>
        <taxon>Hymenoptera</taxon>
        <taxon>Apocrita</taxon>
        <taxon>Aculeata</taxon>
        <taxon>Formicoidea</taxon>
        <taxon>Formicidae</taxon>
        <taxon>Myrmicinae</taxon>
        <taxon>Acromyrmex</taxon>
    </lineage>
</organism>
<reference evidence="3 4" key="1">
    <citation type="submission" date="2020-02" db="EMBL/GenBank/DDBJ databases">
        <title>Relaxed selection underlies rapid genomic changes in the transitions from sociality to social parasitism in ants.</title>
        <authorList>
            <person name="Bi X."/>
        </authorList>
    </citation>
    <scope>NUCLEOTIDE SEQUENCE [LARGE SCALE GENOMIC DNA]</scope>
    <source>
        <strain evidence="3">BGI-DK2014b</strain>
        <tissue evidence="3">Whole body</tissue>
    </source>
</reference>
<proteinExistence type="predicted"/>
<dbReference type="PROSITE" id="PS51358">
    <property type="entry name" value="NOP"/>
    <property type="match status" value="1"/>
</dbReference>
<dbReference type="Proteomes" id="UP000670152">
    <property type="component" value="Unassembled WGS sequence"/>
</dbReference>
<feature type="compositionally biased region" description="Basic residues" evidence="1">
    <location>
        <begin position="87"/>
        <end position="112"/>
    </location>
</feature>
<dbReference type="GO" id="GO:0030515">
    <property type="term" value="F:snoRNA binding"/>
    <property type="evidence" value="ECO:0007669"/>
    <property type="project" value="InterPro"/>
</dbReference>
<evidence type="ECO:0000256" key="1">
    <source>
        <dbReference type="SAM" id="MobiDB-lite"/>
    </source>
</evidence>
<dbReference type="OrthoDB" id="6780543at2759"/>
<comment type="caution">
    <text evidence="3">The sequence shown here is derived from an EMBL/GenBank/DDBJ whole genome shotgun (WGS) entry which is preliminary data.</text>
</comment>
<evidence type="ECO:0000313" key="4">
    <source>
        <dbReference type="Proteomes" id="UP000670152"/>
    </source>
</evidence>
<evidence type="ECO:0000259" key="2">
    <source>
        <dbReference type="PROSITE" id="PS51358"/>
    </source>
</evidence>
<accession>A0A836G1N8</accession>
<feature type="non-terminal residue" evidence="3">
    <location>
        <position position="112"/>
    </location>
</feature>
<gene>
    <name evidence="3" type="primary">Nop58_1</name>
    <name evidence="3" type="ORF">G6Z77_0003894</name>
</gene>
<dbReference type="InterPro" id="IPR045056">
    <property type="entry name" value="Nop56/Nop58"/>
</dbReference>